<feature type="domain" description="THO complex subunitTHOC2 C-terminal" evidence="7">
    <location>
        <begin position="1194"/>
        <end position="1499"/>
    </location>
</feature>
<dbReference type="InterPro" id="IPR040007">
    <property type="entry name" value="Tho2"/>
</dbReference>
<evidence type="ECO:0000256" key="1">
    <source>
        <dbReference type="ARBA" id="ARBA00004123"/>
    </source>
</evidence>
<feature type="compositionally biased region" description="Pro residues" evidence="6">
    <location>
        <begin position="91"/>
        <end position="111"/>
    </location>
</feature>
<feature type="compositionally biased region" description="Polar residues" evidence="6">
    <location>
        <begin position="1514"/>
        <end position="1526"/>
    </location>
</feature>
<feature type="region of interest" description="Disordered" evidence="6">
    <location>
        <begin position="553"/>
        <end position="593"/>
    </location>
</feature>
<feature type="coiled-coil region" evidence="5">
    <location>
        <begin position="1217"/>
        <end position="1269"/>
    </location>
</feature>
<evidence type="ECO:0000256" key="3">
    <source>
        <dbReference type="ARBA" id="ARBA00019596"/>
    </source>
</evidence>
<dbReference type="Proteomes" id="UP000452235">
    <property type="component" value="Unassembled WGS sequence"/>
</dbReference>
<feature type="compositionally biased region" description="Basic and acidic residues" evidence="6">
    <location>
        <begin position="572"/>
        <end position="585"/>
    </location>
</feature>
<dbReference type="PANTHER" id="PTHR21597">
    <property type="entry name" value="THO2 PROTEIN"/>
    <property type="match status" value="1"/>
</dbReference>
<evidence type="ECO:0000256" key="6">
    <source>
        <dbReference type="SAM" id="MobiDB-lite"/>
    </source>
</evidence>
<dbReference type="GO" id="GO:0006397">
    <property type="term" value="P:mRNA processing"/>
    <property type="evidence" value="ECO:0007669"/>
    <property type="project" value="InterPro"/>
</dbReference>
<dbReference type="InterPro" id="IPR021418">
    <property type="entry name" value="THO_THOC2_C"/>
</dbReference>
<feature type="region of interest" description="Disordered" evidence="6">
    <location>
        <begin position="1116"/>
        <end position="1174"/>
    </location>
</feature>
<name>A0A5M3YSH9_ASPTE</name>
<evidence type="ECO:0000259" key="8">
    <source>
        <dbReference type="Pfam" id="PF11732"/>
    </source>
</evidence>
<feature type="compositionally biased region" description="Polar residues" evidence="6">
    <location>
        <begin position="1161"/>
        <end position="1174"/>
    </location>
</feature>
<organism evidence="10 11">
    <name type="scientific">Aspergillus terreus</name>
    <dbReference type="NCBI Taxonomy" id="33178"/>
    <lineage>
        <taxon>Eukaryota</taxon>
        <taxon>Fungi</taxon>
        <taxon>Dikarya</taxon>
        <taxon>Ascomycota</taxon>
        <taxon>Pezizomycotina</taxon>
        <taxon>Eurotiomycetes</taxon>
        <taxon>Eurotiomycetidae</taxon>
        <taxon>Eurotiales</taxon>
        <taxon>Aspergillaceae</taxon>
        <taxon>Aspergillus</taxon>
        <taxon>Aspergillus subgen. Circumdati</taxon>
    </lineage>
</organism>
<evidence type="ECO:0000256" key="4">
    <source>
        <dbReference type="ARBA" id="ARBA00023242"/>
    </source>
</evidence>
<evidence type="ECO:0000256" key="5">
    <source>
        <dbReference type="SAM" id="Coils"/>
    </source>
</evidence>
<dbReference type="Pfam" id="PF11262">
    <property type="entry name" value="Tho2"/>
    <property type="match status" value="1"/>
</dbReference>
<feature type="compositionally biased region" description="Basic and acidic residues" evidence="6">
    <location>
        <begin position="1647"/>
        <end position="1659"/>
    </location>
</feature>
<evidence type="ECO:0000313" key="10">
    <source>
        <dbReference type="EMBL" id="GFF15054.1"/>
    </source>
</evidence>
<protein>
    <recommendedName>
        <fullName evidence="3">THO complex subunit 2</fullName>
    </recommendedName>
</protein>
<dbReference type="Pfam" id="PF11732">
    <property type="entry name" value="Thoc2"/>
    <property type="match status" value="1"/>
</dbReference>
<feature type="region of interest" description="Disordered" evidence="6">
    <location>
        <begin position="1"/>
        <end position="114"/>
    </location>
</feature>
<feature type="domain" description="THO complex subunitTHOC2 N-terminal" evidence="8">
    <location>
        <begin position="852"/>
        <end position="927"/>
    </location>
</feature>
<dbReference type="InterPro" id="IPR032302">
    <property type="entry name" value="THOC2_N"/>
</dbReference>
<feature type="compositionally biased region" description="Acidic residues" evidence="6">
    <location>
        <begin position="1137"/>
        <end position="1152"/>
    </location>
</feature>
<dbReference type="Pfam" id="PF16134">
    <property type="entry name" value="THOC2_N"/>
    <property type="match status" value="1"/>
</dbReference>
<keyword evidence="11" id="KW-1185">Reference proteome</keyword>
<reference evidence="10 11" key="1">
    <citation type="submission" date="2020-01" db="EMBL/GenBank/DDBJ databases">
        <title>Aspergillus terreus IFO 6365 whole genome shotgun sequence.</title>
        <authorList>
            <person name="Kanamasa S."/>
            <person name="Takahashi H."/>
        </authorList>
    </citation>
    <scope>NUCLEOTIDE SEQUENCE [LARGE SCALE GENOMIC DNA]</scope>
    <source>
        <strain evidence="10 11">IFO 6365</strain>
    </source>
</reference>
<dbReference type="PANTHER" id="PTHR21597:SF0">
    <property type="entry name" value="THO COMPLEX SUBUNIT 2"/>
    <property type="match status" value="1"/>
</dbReference>
<feature type="domain" description="THO complex subunit 2 N-terminal" evidence="9">
    <location>
        <begin position="116"/>
        <end position="850"/>
    </location>
</feature>
<comment type="similarity">
    <text evidence="2">Belongs to the THOC2 family.</text>
</comment>
<keyword evidence="4" id="KW-0539">Nucleus</keyword>
<evidence type="ECO:0000259" key="9">
    <source>
        <dbReference type="Pfam" id="PF16134"/>
    </source>
</evidence>
<feature type="region of interest" description="Disordered" evidence="6">
    <location>
        <begin position="1514"/>
        <end position="1659"/>
    </location>
</feature>
<dbReference type="OrthoDB" id="29024at2759"/>
<feature type="compositionally biased region" description="Basic and acidic residues" evidence="6">
    <location>
        <begin position="1566"/>
        <end position="1584"/>
    </location>
</feature>
<proteinExistence type="inferred from homology"/>
<sequence length="2213" mass="245878">MAQQQQSPREPPETRGRGRRQHNRGGRNSIGRRPSNDTHNPPGARKEGAMSPPNTTPAKDATESDQTNGVTQQPPPSPTPAPSSVSQSQSQPPPPPPQMSPIQPRGPPPPFDYEYVTDTIIQDWPSTGRQKLVEDGIQIRNAQDDVRLAAMYQELIRSAFYGRMSPTDAGSAVKDIIGEDVAAEDVDMDSEGQATILDTRSLFLDTLSIVTDSDPSNPALRPLVFSTAINPALMRLQLDTPLLQSLGLVRETFARMGIRKQTNLLYRQSNYNLLREESEGYSKLLTELFTTSNNEPPSSEVVEDTFEKVKAMIGAFDMDVGRVLDVTLDVFAAVLVKQYRFFVKLLRASSWWPKEDTFRTLEGSARDSGLPNWALPGSAGWVTTDEERAEAMRNNEQRDRQFWDRVKEVGIRAFFEIGRRPVSEEELKQILPETNSLSEEELETRKWIAETGTLPPKGNRVAAQLLGFKLRFYSSRARSKSDVLPDNLIYLAALLIKVGFISLRDLYPHLWRPDDSMDALKEEKMKEKAERERAARPGGGVNALMLAGALSDDTLPTPRIRESETRSATPGKEQDGDKPATKPEENDLPEPSDQKVQLLKSLLAIGALPESLFILSKFPWLMDVYPELPEFIHRILHQCLSKVYASLRPIPDAEDLREQQQIPSHDQTGLGKGQIRLCQAPPRRVLRWAQLDKEDTNDGTDYRFYWDDWADNVPLCQTVDDVFALCSSFLNLSGHKIGQDPSLLTKLARIGKHSLNKDDSPENRARWQDLCKRLLLPSISLTKANPGVVNEVFDLVSFFPRETRYNMYAEWNFGQTSRLPDIKSAFDLARAETKDVLKRLSKTNIRPMARALAKIAYANPGIVINVAISQIESYENLIEVVVECARYFTYLGYDILTWALISSLGQKGRSRVQEGGLLTSRWLNALSTFAGRTFKRYSVMDPTPLLQYVVEQLKHNNSTDLIVLEQLISSMAGIITDTNFNDSQIQAMAGGEVLQAQTILQLLDRRHESKTTSKRLMKSLTVSKLAGQLLIAIAQERWTCIYKESDGSSELKLLGNIFDEIHRVLAQYLDLLRSNLSVEEFDSFVPDLASLIKEFGIQPEVAFWIRRPSIAKRIAQDEAMKGQDEDSPSQVEKMETADDGEAAAEGEVSESMDVDKEQSDKNQSNSGPTEQPSINPVMQEMQDQVKSVLSSDTWGVVGLQFYTTFWQLSLYDVHVPQKAYEDEIDRQKRKVVQINSDRSDISIAGSQRKESQKKQVTQLQERILEENKAHLKAYGQMRAKLQKEKDRWFFGMRGKHDSLNVSLLEQCFLPRLLLSPIDAFYCFKLLKFLHTSGTPNFRTVGLLDQLFREQRLTALIFLCTSREADNLGRFLNEILRDLSRWHADKAVYEKEAFGTKKDLPGFAMTVDPEGKPTTFLDYEDFRRLLYKWHRLFSSALKTCLNGGEYMHIRNAISVLKAVVQHFPAVNWIGRDMLVCVNTLSQKDERDDVKIPAASLIGDLNRREKKWLLPQAFMITSQPAPKGNQNKPDADRSKPSTPRPETTPGPLNAAAPEFKPTTTESQGATKPETKTEVEDGEIEDAKMTDALKPTQDAESAQNPTEDKKEPAAELAPKEAPHGTNEEEEKSSTDDKDGPQPLPPAESQTPKGPEPRHPNIPKRPDAVLSEKRVAYHRDLISWTTVAIGILTILAADLANMTITGHLTNLWVMGAMIAWVAIILPGNRWTNPSVVPITGTHVSRESQIGPIVGVAHPKDVETRHVTIKTIGGPSHPDSLLPKISQADPSAFLMVVGLIYATKICQRDLAATDLGAVLGASGNRSLLISPPVLGAATNPAVDDSSNNNSSPDRLRVLGLLLRSDNHPRDPVDRCAQDRSNSLSLPLLLLQPKGSIRPAYIPIDSGTFKRSRPREVGITLGVVHLQGLSCRHQGRVAREGSIREAKMHLVLVASEDAVINDLLGSTTCFSRRVVRRIAPLHRSLEVVAPTARPAPKVVDHKPQEALLIFWLHGHPRMMINPDDEVSKMRLRGPNGVLHGTPPAAIPMTGSVSARETENESASANGAKTMDPVAVGGRNIETAIGTMSASVVAGVMRAILLEKSGSSRVKRRAGDLVPAKTTVVGVTAKMHRRRRKATTRVVYVLHRHLVDNHRHHLRHLHPQPPGKESVAGLAGAIETATVTETANGIGTISAKVVAAQEAYLTSVGEATMVDVGRAAVVAA</sequence>
<evidence type="ECO:0000313" key="11">
    <source>
        <dbReference type="Proteomes" id="UP000452235"/>
    </source>
</evidence>
<feature type="compositionally biased region" description="Basic and acidic residues" evidence="6">
    <location>
        <begin position="1599"/>
        <end position="1632"/>
    </location>
</feature>
<dbReference type="InterPro" id="IPR021726">
    <property type="entry name" value="THO_THOC2_N"/>
</dbReference>
<evidence type="ECO:0000259" key="7">
    <source>
        <dbReference type="Pfam" id="PF11262"/>
    </source>
</evidence>
<dbReference type="GO" id="GO:0006406">
    <property type="term" value="P:mRNA export from nucleus"/>
    <property type="evidence" value="ECO:0007669"/>
    <property type="project" value="InterPro"/>
</dbReference>
<dbReference type="EMBL" id="BLJY01000004">
    <property type="protein sequence ID" value="GFF15054.1"/>
    <property type="molecule type" value="Genomic_DNA"/>
</dbReference>
<evidence type="ECO:0000256" key="2">
    <source>
        <dbReference type="ARBA" id="ARBA00007857"/>
    </source>
</evidence>
<accession>A0A5M3YSH9</accession>
<comment type="subcellular location">
    <subcellularLocation>
        <location evidence="1">Nucleus</location>
    </subcellularLocation>
</comment>
<comment type="caution">
    <text evidence="10">The sequence shown here is derived from an EMBL/GenBank/DDBJ whole genome shotgun (WGS) entry which is preliminary data.</text>
</comment>
<dbReference type="VEuPathDB" id="FungiDB:ATEG_09325"/>
<dbReference type="GO" id="GO:0003729">
    <property type="term" value="F:mRNA binding"/>
    <property type="evidence" value="ECO:0007669"/>
    <property type="project" value="TreeGrafter"/>
</dbReference>
<keyword evidence="5" id="KW-0175">Coiled coil</keyword>
<gene>
    <name evidence="10" type="ORF">ATEIFO6365_0004017300</name>
</gene>
<dbReference type="GO" id="GO:0000445">
    <property type="term" value="C:THO complex part of transcription export complex"/>
    <property type="evidence" value="ECO:0007669"/>
    <property type="project" value="TreeGrafter"/>
</dbReference>